<reference evidence="4 5" key="1">
    <citation type="submission" date="2016-12" db="EMBL/GenBank/DDBJ databases">
        <title>Complete genome sequence of Clostridium kluyveri JZZ isolated from the pit mud of a Chinese flavor liquor-making factory.</title>
        <authorList>
            <person name="Wang Y."/>
        </authorList>
    </citation>
    <scope>NUCLEOTIDE SEQUENCE [LARGE SCALE GENOMIC DNA]</scope>
    <source>
        <strain evidence="4 5">JZZ</strain>
    </source>
</reference>
<dbReference type="InterPro" id="IPR036390">
    <property type="entry name" value="WH_DNA-bd_sf"/>
</dbReference>
<evidence type="ECO:0000256" key="3">
    <source>
        <dbReference type="ARBA" id="ARBA00022629"/>
    </source>
</evidence>
<proteinExistence type="inferred from homology"/>
<dbReference type="GO" id="GO:0042732">
    <property type="term" value="P:D-xylose metabolic process"/>
    <property type="evidence" value="ECO:0007669"/>
    <property type="project" value="UniProtKB-KW"/>
</dbReference>
<protein>
    <submittedName>
        <fullName evidence="4">Transcriptional regulator</fullName>
    </submittedName>
</protein>
<dbReference type="OrthoDB" id="9796533at2"/>
<name>A0A1L5F8T8_CLOKL</name>
<sequence>MYLIFKGMIIMVDNYRLFKDLNPDEKNIFNLIQKDGAMTKNEILLRTGMKLTSLNRIMSPLEKKRIIVQKCIGESTGGRKPILYDINVCRFYIIGIDISKTHVQVSIVNLRMEIFYKKSFYVDSSNSYNEVVEKIVRIISDAYIELSLELIDLIGVGLGIETDVWNDVNIDEILEKKLECNVVSENGANSAAIAEYLYGSGKQFKNLAYFNCGLRVREGTILQDRIIKTVDDNEYAFEHMVINTNQDVDFNKVCLSVQKNNELSEKIIFDAASKLGKSMEFYIDLLDLNCVILSGPLINSDLFYETCVRYVPEKVIFKRDGYFKEDAISIGAAALLLERCIDSKI</sequence>
<dbReference type="InterPro" id="IPR000600">
    <property type="entry name" value="ROK"/>
</dbReference>
<dbReference type="AlphaFoldDB" id="A0A1L5F8T8"/>
<dbReference type="EMBL" id="CP018335">
    <property type="protein sequence ID" value="APM39230.1"/>
    <property type="molecule type" value="Genomic_DNA"/>
</dbReference>
<organism evidence="4 5">
    <name type="scientific">Clostridium kluyveri</name>
    <dbReference type="NCBI Taxonomy" id="1534"/>
    <lineage>
        <taxon>Bacteria</taxon>
        <taxon>Bacillati</taxon>
        <taxon>Bacillota</taxon>
        <taxon>Clostridia</taxon>
        <taxon>Eubacteriales</taxon>
        <taxon>Clostridiaceae</taxon>
        <taxon>Clostridium</taxon>
    </lineage>
</organism>
<comment type="similarity">
    <text evidence="2">Belongs to the ROK (NagC/XylR) family.</text>
</comment>
<dbReference type="SUPFAM" id="SSF46785">
    <property type="entry name" value="Winged helix' DNA-binding domain"/>
    <property type="match status" value="1"/>
</dbReference>
<evidence type="ECO:0000256" key="1">
    <source>
        <dbReference type="ARBA" id="ARBA00002486"/>
    </source>
</evidence>
<dbReference type="Gene3D" id="3.30.420.40">
    <property type="match status" value="2"/>
</dbReference>
<dbReference type="Gene3D" id="1.10.10.10">
    <property type="entry name" value="Winged helix-like DNA-binding domain superfamily/Winged helix DNA-binding domain"/>
    <property type="match status" value="1"/>
</dbReference>
<dbReference type="Proteomes" id="UP000184604">
    <property type="component" value="Chromosome"/>
</dbReference>
<dbReference type="RefSeq" id="WP_073538864.1">
    <property type="nucleotide sequence ID" value="NZ_CP018335.1"/>
</dbReference>
<comment type="function">
    <text evidence="1">Transcriptional repressor of xylose-utilizing enzymes.</text>
</comment>
<dbReference type="SUPFAM" id="SSF53067">
    <property type="entry name" value="Actin-like ATPase domain"/>
    <property type="match status" value="1"/>
</dbReference>
<evidence type="ECO:0000313" key="4">
    <source>
        <dbReference type="EMBL" id="APM39230.1"/>
    </source>
</evidence>
<gene>
    <name evidence="4" type="ORF">BS101_10970</name>
</gene>
<dbReference type="PANTHER" id="PTHR18964">
    <property type="entry name" value="ROK (REPRESSOR, ORF, KINASE) FAMILY"/>
    <property type="match status" value="1"/>
</dbReference>
<dbReference type="InterPro" id="IPR036388">
    <property type="entry name" value="WH-like_DNA-bd_sf"/>
</dbReference>
<evidence type="ECO:0000313" key="5">
    <source>
        <dbReference type="Proteomes" id="UP000184604"/>
    </source>
</evidence>
<dbReference type="InterPro" id="IPR043129">
    <property type="entry name" value="ATPase_NBD"/>
</dbReference>
<keyword evidence="3" id="KW-0119">Carbohydrate metabolism</keyword>
<evidence type="ECO:0000256" key="2">
    <source>
        <dbReference type="ARBA" id="ARBA00006479"/>
    </source>
</evidence>
<keyword evidence="3" id="KW-0859">Xylose metabolism</keyword>
<accession>A0A1L5F8T8</accession>
<dbReference type="Pfam" id="PF00480">
    <property type="entry name" value="ROK"/>
    <property type="match status" value="2"/>
</dbReference>
<dbReference type="PANTHER" id="PTHR18964:SF149">
    <property type="entry name" value="BIFUNCTIONAL UDP-N-ACETYLGLUCOSAMINE 2-EPIMERASE_N-ACETYLMANNOSAMINE KINASE"/>
    <property type="match status" value="1"/>
</dbReference>
<dbReference type="Pfam" id="PF13412">
    <property type="entry name" value="HTH_24"/>
    <property type="match status" value="1"/>
</dbReference>